<reference evidence="2 3" key="1">
    <citation type="journal article" date="2019" name="Genome Biol. Evol.">
        <title>Whole-Genome Sequencing of the Giant Devil Catfish, Bagarius yarrelli.</title>
        <authorList>
            <person name="Jiang W."/>
            <person name="Lv Y."/>
            <person name="Cheng L."/>
            <person name="Yang K."/>
            <person name="Chao B."/>
            <person name="Wang X."/>
            <person name="Li Y."/>
            <person name="Pan X."/>
            <person name="You X."/>
            <person name="Zhang Y."/>
            <person name="Yang J."/>
            <person name="Li J."/>
            <person name="Zhang X."/>
            <person name="Liu S."/>
            <person name="Sun C."/>
            <person name="Yang J."/>
            <person name="Shi Q."/>
        </authorList>
    </citation>
    <scope>NUCLEOTIDE SEQUENCE [LARGE SCALE GENOMIC DNA]</scope>
    <source>
        <strain evidence="2">JWS20170419001</strain>
        <tissue evidence="2">Muscle</tissue>
    </source>
</reference>
<sequence>MSRGFLSKLSKPLRATEEGLHGGWPGYGLSAVLTSSGAPALPHAASPQRQKIAFQAWLSRPDTGTPAGESVHEDLLEEKRKPLQRPFSMRPPQPSTPDPLSELGPILPYAVRCCPAWCPQLPALLVGRGGSDQYCNRGSRLRACWWFWRDGAPTPTNPPQFEPIEGLSIKHLTLNTVRSENTPEGIRLHLRCVTINQTGDQEFVKPKLLLKTTWKRERAGEQLLLLPDIQGECCSWIEAGRNLELEEQILEIRKKSQDHSSKFIVLEFIQSGLQYGDMERNGYSEHLTWETVSSCFCSSERWMLVPSPFSSSPVAPVPSLWHYGSTAAWTCRLHMPVAAGCTTASARSINHLATVHFSMATTSAQ</sequence>
<protein>
    <submittedName>
        <fullName evidence="2">Uncharacterized protein</fullName>
    </submittedName>
</protein>
<dbReference type="Proteomes" id="UP000319801">
    <property type="component" value="Unassembled WGS sequence"/>
</dbReference>
<comment type="caution">
    <text evidence="2">The sequence shown here is derived from an EMBL/GenBank/DDBJ whole genome shotgun (WGS) entry which is preliminary data.</text>
</comment>
<organism evidence="2 3">
    <name type="scientific">Bagarius yarrelli</name>
    <name type="common">Goonch</name>
    <name type="synonym">Bagrus yarrelli</name>
    <dbReference type="NCBI Taxonomy" id="175774"/>
    <lineage>
        <taxon>Eukaryota</taxon>
        <taxon>Metazoa</taxon>
        <taxon>Chordata</taxon>
        <taxon>Craniata</taxon>
        <taxon>Vertebrata</taxon>
        <taxon>Euteleostomi</taxon>
        <taxon>Actinopterygii</taxon>
        <taxon>Neopterygii</taxon>
        <taxon>Teleostei</taxon>
        <taxon>Ostariophysi</taxon>
        <taxon>Siluriformes</taxon>
        <taxon>Sisoridae</taxon>
        <taxon>Sisorinae</taxon>
        <taxon>Bagarius</taxon>
    </lineage>
</organism>
<gene>
    <name evidence="2" type="ORF">Baya_8559</name>
</gene>
<evidence type="ECO:0000313" key="2">
    <source>
        <dbReference type="EMBL" id="TSN03423.1"/>
    </source>
</evidence>
<accession>A0A556U614</accession>
<feature type="region of interest" description="Disordered" evidence="1">
    <location>
        <begin position="81"/>
        <end position="101"/>
    </location>
</feature>
<proteinExistence type="predicted"/>
<dbReference type="EMBL" id="VCAZ01000052">
    <property type="protein sequence ID" value="TSN03423.1"/>
    <property type="molecule type" value="Genomic_DNA"/>
</dbReference>
<keyword evidence="3" id="KW-1185">Reference proteome</keyword>
<name>A0A556U614_BAGYA</name>
<evidence type="ECO:0000313" key="3">
    <source>
        <dbReference type="Proteomes" id="UP000319801"/>
    </source>
</evidence>
<dbReference type="AlphaFoldDB" id="A0A556U614"/>
<evidence type="ECO:0000256" key="1">
    <source>
        <dbReference type="SAM" id="MobiDB-lite"/>
    </source>
</evidence>